<protein>
    <submittedName>
        <fullName evidence="4">DNA-binding protein HU</fullName>
    </submittedName>
</protein>
<dbReference type="InterPro" id="IPR000119">
    <property type="entry name" value="Hist_DNA-bd"/>
</dbReference>
<sequence>MSNIETIKPMTREEMAEKISLKTGYSKKEVKEIMTEYENVMLLDLATNHETKVGPIGKIKISERSERKGINPVTKERVILPAKLAPKFVFSKGVKEFVANKIKK</sequence>
<accession>A0ABP9U6R4</accession>
<dbReference type="Gene3D" id="4.10.520.10">
    <property type="entry name" value="IHF-like DNA-binding proteins"/>
    <property type="match status" value="1"/>
</dbReference>
<evidence type="ECO:0000256" key="3">
    <source>
        <dbReference type="RuleBase" id="RU003939"/>
    </source>
</evidence>
<dbReference type="SUPFAM" id="SSF47729">
    <property type="entry name" value="IHF-like DNA-binding proteins"/>
    <property type="match status" value="1"/>
</dbReference>
<dbReference type="SMART" id="SM00411">
    <property type="entry name" value="BHL"/>
    <property type="match status" value="1"/>
</dbReference>
<keyword evidence="2 4" id="KW-0238">DNA-binding</keyword>
<proteinExistence type="inferred from homology"/>
<keyword evidence="5" id="KW-1185">Reference proteome</keyword>
<dbReference type="Pfam" id="PF00216">
    <property type="entry name" value="Bac_DNA_binding"/>
    <property type="match status" value="1"/>
</dbReference>
<organism evidence="4 5">
    <name type="scientific">Ureaplasma ceti</name>
    <dbReference type="NCBI Taxonomy" id="3119530"/>
    <lineage>
        <taxon>Bacteria</taxon>
        <taxon>Bacillati</taxon>
        <taxon>Mycoplasmatota</taxon>
        <taxon>Mycoplasmoidales</taxon>
        <taxon>Mycoplasmoidaceae</taxon>
        <taxon>Ureaplasma</taxon>
    </lineage>
</organism>
<evidence type="ECO:0000313" key="4">
    <source>
        <dbReference type="EMBL" id="GAA5414735.1"/>
    </source>
</evidence>
<comment type="caution">
    <text evidence="4">The sequence shown here is derived from an EMBL/GenBank/DDBJ whole genome shotgun (WGS) entry which is preliminary data.</text>
</comment>
<evidence type="ECO:0000256" key="1">
    <source>
        <dbReference type="ARBA" id="ARBA00023067"/>
    </source>
</evidence>
<reference evidence="4" key="1">
    <citation type="submission" date="2024-02" db="EMBL/GenBank/DDBJ databases">
        <title>Draft genome sequence of new strains in genus Ureaplasma.</title>
        <authorList>
            <person name="Nakajima Y."/>
            <person name="Segawa T."/>
        </authorList>
    </citation>
    <scope>NUCLEOTIDE SEQUENCE [LARGE SCALE GENOMIC DNA]</scope>
    <source>
        <strain evidence="4">OM1</strain>
    </source>
</reference>
<dbReference type="GO" id="GO:0003677">
    <property type="term" value="F:DNA binding"/>
    <property type="evidence" value="ECO:0007669"/>
    <property type="project" value="UniProtKB-KW"/>
</dbReference>
<evidence type="ECO:0000313" key="5">
    <source>
        <dbReference type="Proteomes" id="UP001449582"/>
    </source>
</evidence>
<dbReference type="PANTHER" id="PTHR33175:SF3">
    <property type="entry name" value="DNA-BINDING PROTEIN HU-BETA"/>
    <property type="match status" value="1"/>
</dbReference>
<dbReference type="RefSeq" id="WP_353289896.1">
    <property type="nucleotide sequence ID" value="NZ_BAABQM010000003.1"/>
</dbReference>
<dbReference type="EMBL" id="BAABQM010000003">
    <property type="protein sequence ID" value="GAA5414735.1"/>
    <property type="molecule type" value="Genomic_DNA"/>
</dbReference>
<comment type="similarity">
    <text evidence="3">Belongs to the bacterial histone-like protein family.</text>
</comment>
<dbReference type="PANTHER" id="PTHR33175">
    <property type="entry name" value="DNA-BINDING PROTEIN HU"/>
    <property type="match status" value="1"/>
</dbReference>
<name>A0ABP9U6R4_9BACT</name>
<evidence type="ECO:0000256" key="2">
    <source>
        <dbReference type="ARBA" id="ARBA00023125"/>
    </source>
</evidence>
<dbReference type="InterPro" id="IPR010992">
    <property type="entry name" value="IHF-like_DNA-bd_dom_sf"/>
</dbReference>
<dbReference type="Proteomes" id="UP001449582">
    <property type="component" value="Unassembled WGS sequence"/>
</dbReference>
<dbReference type="CDD" id="cd00591">
    <property type="entry name" value="HU_IHF"/>
    <property type="match status" value="1"/>
</dbReference>
<gene>
    <name evidence="4" type="primary">hup</name>
    <name evidence="4" type="ORF">UREOM_4460</name>
</gene>
<keyword evidence="1" id="KW-0226">DNA condensation</keyword>